<organism evidence="10 11">
    <name type="scientific">Promicromonospora umidemergens</name>
    <dbReference type="NCBI Taxonomy" id="629679"/>
    <lineage>
        <taxon>Bacteria</taxon>
        <taxon>Bacillati</taxon>
        <taxon>Actinomycetota</taxon>
        <taxon>Actinomycetes</taxon>
        <taxon>Micrococcales</taxon>
        <taxon>Promicromonosporaceae</taxon>
        <taxon>Promicromonospora</taxon>
    </lineage>
</organism>
<feature type="transmembrane region" description="Helical" evidence="8">
    <location>
        <begin position="339"/>
        <end position="362"/>
    </location>
</feature>
<comment type="caution">
    <text evidence="10">The sequence shown here is derived from an EMBL/GenBank/DDBJ whole genome shotgun (WGS) entry which is preliminary data.</text>
</comment>
<dbReference type="InterPro" id="IPR003362">
    <property type="entry name" value="Bact_transf"/>
</dbReference>
<keyword evidence="4 8" id="KW-0812">Transmembrane</keyword>
<dbReference type="NCBIfam" id="TIGR03025">
    <property type="entry name" value="EPS_sugtrans"/>
    <property type="match status" value="1"/>
</dbReference>
<evidence type="ECO:0000256" key="4">
    <source>
        <dbReference type="ARBA" id="ARBA00022692"/>
    </source>
</evidence>
<dbReference type="InterPro" id="IPR017475">
    <property type="entry name" value="EPS_sugar_tfrase"/>
</dbReference>
<evidence type="ECO:0000256" key="6">
    <source>
        <dbReference type="ARBA" id="ARBA00023136"/>
    </source>
</evidence>
<dbReference type="GO" id="GO:0016740">
    <property type="term" value="F:transferase activity"/>
    <property type="evidence" value="ECO:0007669"/>
    <property type="project" value="UniProtKB-KW"/>
</dbReference>
<reference evidence="11" key="1">
    <citation type="journal article" date="2019" name="Int. J. Syst. Evol. Microbiol.">
        <title>The Global Catalogue of Microorganisms (GCM) 10K type strain sequencing project: providing services to taxonomists for standard genome sequencing and annotation.</title>
        <authorList>
            <consortium name="The Broad Institute Genomics Platform"/>
            <consortium name="The Broad Institute Genome Sequencing Center for Infectious Disease"/>
            <person name="Wu L."/>
            <person name="Ma J."/>
        </authorList>
    </citation>
    <scope>NUCLEOTIDE SEQUENCE [LARGE SCALE GENOMIC DNA]</scope>
    <source>
        <strain evidence="11">JCM 17975</strain>
    </source>
</reference>
<name>A0ABP8Y4J2_9MICO</name>
<feature type="transmembrane region" description="Helical" evidence="8">
    <location>
        <begin position="146"/>
        <end position="167"/>
    </location>
</feature>
<protein>
    <submittedName>
        <fullName evidence="10">Sugar transferase</fullName>
    </submittedName>
</protein>
<feature type="transmembrane region" description="Helical" evidence="8">
    <location>
        <begin position="120"/>
        <end position="140"/>
    </location>
</feature>
<proteinExistence type="inferred from homology"/>
<dbReference type="Pfam" id="PF02397">
    <property type="entry name" value="Bac_transf"/>
    <property type="match status" value="1"/>
</dbReference>
<feature type="domain" description="Bacterial sugar transferase" evidence="9">
    <location>
        <begin position="334"/>
        <end position="521"/>
    </location>
</feature>
<evidence type="ECO:0000256" key="3">
    <source>
        <dbReference type="ARBA" id="ARBA00022679"/>
    </source>
</evidence>
<keyword evidence="11" id="KW-1185">Reference proteome</keyword>
<evidence type="ECO:0000256" key="5">
    <source>
        <dbReference type="ARBA" id="ARBA00022989"/>
    </source>
</evidence>
<keyword evidence="5 8" id="KW-1133">Transmembrane helix</keyword>
<feature type="transmembrane region" description="Helical" evidence="8">
    <location>
        <begin position="80"/>
        <end position="100"/>
    </location>
</feature>
<feature type="transmembrane region" description="Helical" evidence="8">
    <location>
        <begin position="54"/>
        <end position="74"/>
    </location>
</feature>
<evidence type="ECO:0000313" key="11">
    <source>
        <dbReference type="Proteomes" id="UP001500843"/>
    </source>
</evidence>
<dbReference type="EMBL" id="BAABHM010000035">
    <property type="protein sequence ID" value="GAA4721748.1"/>
    <property type="molecule type" value="Genomic_DNA"/>
</dbReference>
<gene>
    <name evidence="10" type="ORF">GCM10023198_52610</name>
</gene>
<evidence type="ECO:0000259" key="9">
    <source>
        <dbReference type="Pfam" id="PF02397"/>
    </source>
</evidence>
<dbReference type="Proteomes" id="UP001500843">
    <property type="component" value="Unassembled WGS sequence"/>
</dbReference>
<feature type="region of interest" description="Disordered" evidence="7">
    <location>
        <begin position="220"/>
        <end position="244"/>
    </location>
</feature>
<keyword evidence="6 8" id="KW-0472">Membrane</keyword>
<comment type="subcellular location">
    <subcellularLocation>
        <location evidence="1">Membrane</location>
        <topology evidence="1">Multi-pass membrane protein</topology>
    </subcellularLocation>
</comment>
<comment type="similarity">
    <text evidence="2">Belongs to the bacterial sugar transferase family.</text>
</comment>
<keyword evidence="3 10" id="KW-0808">Transferase</keyword>
<dbReference type="PANTHER" id="PTHR30576">
    <property type="entry name" value="COLANIC BIOSYNTHESIS UDP-GLUCOSE LIPID CARRIER TRANSFERASE"/>
    <property type="match status" value="1"/>
</dbReference>
<dbReference type="PANTHER" id="PTHR30576:SF10">
    <property type="entry name" value="SLL5057 PROTEIN"/>
    <property type="match status" value="1"/>
</dbReference>
<evidence type="ECO:0000256" key="8">
    <source>
        <dbReference type="SAM" id="Phobius"/>
    </source>
</evidence>
<evidence type="ECO:0000256" key="2">
    <source>
        <dbReference type="ARBA" id="ARBA00006464"/>
    </source>
</evidence>
<feature type="compositionally biased region" description="Basic and acidic residues" evidence="7">
    <location>
        <begin position="227"/>
        <end position="238"/>
    </location>
</feature>
<evidence type="ECO:0000256" key="7">
    <source>
        <dbReference type="SAM" id="MobiDB-lite"/>
    </source>
</evidence>
<accession>A0ABP8Y4J2</accession>
<sequence>MASQTLGGGFEIHPALAGFRVRNHAPRGFHSIRASLAMPLWQTRYRTRLRLSDAAVVVGAAVAAFALDAALPAGSSGHPGLVSSVAVPAVVAMVWIAALAAQGSYDLRIVGHDLTEYRRVLGATWTSVSLLVLVAWLTALVEVRDVLVQAVAFPLGLAGLITSRYAWRRWVLRTRRRGAGCMTSVLVVGHRERAERVIRLLNDSPEQGIVVVGACLPADEAPSGDGTRSDGTRPRDAVPGDEVGGVPVLGDLSRVGEAAALVRASAVAVSASGRITTDVVRRLGWQLERVGVDLMLTTELADVEASRVTVAPASGISLLHVAAPRFDGQKFRVKQVMDWVLAALLTLLVLPVLVGVGLAVVLTSKGALFYLSERVGREGRIFRMVKFRTMHSGADRAVPALAAVNEAAGPLFKVRADPRVTRVGRILRRYSLDELPQLLNVLCGHMSLVGPRPALPHEVAAYEQRMRRRLLVKPGMTGLWQVSGRSDLPWDEAVRLDVYYAENWTPLLDLQILAETAHAVVSGRGAY</sequence>
<evidence type="ECO:0000313" key="10">
    <source>
        <dbReference type="EMBL" id="GAA4721748.1"/>
    </source>
</evidence>
<evidence type="ECO:0000256" key="1">
    <source>
        <dbReference type="ARBA" id="ARBA00004141"/>
    </source>
</evidence>